<evidence type="ECO:0000256" key="3">
    <source>
        <dbReference type="ARBA" id="ARBA00022448"/>
    </source>
</evidence>
<feature type="transmembrane region" description="Helical" evidence="9">
    <location>
        <begin position="140"/>
        <end position="161"/>
    </location>
</feature>
<sequence>MMDSLSPEVFWTPVWLSVKIAASAGIIVIILGTLVGRFMANKRFKGKAVVETILMLPIVLPPTVIGFLLLMVFGKTSWLGGMIEWLFQQQVIFTWVAAVIAATVVAFPLMYHAAKVGFQGDIQAAEEAASIDGAGRWQTLWFVSIPLAKHALLSGAILAVARSLGEFGATFMFAGNIPGKTQTIPTAIYIALYAGDMKLAWLWVLMIIALSFVMLLLVRRNDA</sequence>
<dbReference type="PANTHER" id="PTHR30183">
    <property type="entry name" value="MOLYBDENUM TRANSPORT SYSTEM PERMEASE PROTEIN MODB"/>
    <property type="match status" value="1"/>
</dbReference>
<comment type="caution">
    <text evidence="12">The sequence shown here is derived from an EMBL/GenBank/DDBJ whole genome shotgun (WGS) entry which is preliminary data.</text>
</comment>
<keyword evidence="13" id="KW-1185">Reference proteome</keyword>
<keyword evidence="8 9" id="KW-0472">Membrane</keyword>
<dbReference type="CDD" id="cd06261">
    <property type="entry name" value="TM_PBP2"/>
    <property type="match status" value="1"/>
</dbReference>
<keyword evidence="3 9" id="KW-0813">Transport</keyword>
<dbReference type="GO" id="GO:0005886">
    <property type="term" value="C:plasma membrane"/>
    <property type="evidence" value="ECO:0007669"/>
    <property type="project" value="UniProtKB-SubCell"/>
</dbReference>
<keyword evidence="7 9" id="KW-1133">Transmembrane helix</keyword>
<evidence type="ECO:0000256" key="5">
    <source>
        <dbReference type="ARBA" id="ARBA00022505"/>
    </source>
</evidence>
<evidence type="ECO:0000313" key="13">
    <source>
        <dbReference type="Proteomes" id="UP000295632"/>
    </source>
</evidence>
<gene>
    <name evidence="12" type="ORF">EV213_10592</name>
</gene>
<evidence type="ECO:0000256" key="4">
    <source>
        <dbReference type="ARBA" id="ARBA00022475"/>
    </source>
</evidence>
<evidence type="ECO:0000256" key="6">
    <source>
        <dbReference type="ARBA" id="ARBA00022692"/>
    </source>
</evidence>
<comment type="similarity">
    <text evidence="2 10">Belongs to the binding-protein-dependent transport system permease family. CysTW subfamily.</text>
</comment>
<dbReference type="PROSITE" id="PS50928">
    <property type="entry name" value="ABC_TM1"/>
    <property type="match status" value="1"/>
</dbReference>
<evidence type="ECO:0000256" key="1">
    <source>
        <dbReference type="ARBA" id="ARBA00004651"/>
    </source>
</evidence>
<reference evidence="12 13" key="1">
    <citation type="submission" date="2019-03" db="EMBL/GenBank/DDBJ databases">
        <title>Genomic Encyclopedia of Type Strains, Phase IV (KMG-IV): sequencing the most valuable type-strain genomes for metagenomic binning, comparative biology and taxonomic classification.</title>
        <authorList>
            <person name="Goeker M."/>
        </authorList>
    </citation>
    <scope>NUCLEOTIDE SEQUENCE [LARGE SCALE GENOMIC DNA]</scope>
    <source>
        <strain evidence="12 13">DSM 28697</strain>
    </source>
</reference>
<feature type="domain" description="ABC transmembrane type-1" evidence="11">
    <location>
        <begin position="14"/>
        <end position="218"/>
    </location>
</feature>
<evidence type="ECO:0000259" key="11">
    <source>
        <dbReference type="PROSITE" id="PS50928"/>
    </source>
</evidence>
<evidence type="ECO:0000313" key="12">
    <source>
        <dbReference type="EMBL" id="TDQ40746.1"/>
    </source>
</evidence>
<dbReference type="Proteomes" id="UP000295632">
    <property type="component" value="Unassembled WGS sequence"/>
</dbReference>
<evidence type="ECO:0000256" key="2">
    <source>
        <dbReference type="ARBA" id="ARBA00007069"/>
    </source>
</evidence>
<evidence type="ECO:0000256" key="9">
    <source>
        <dbReference type="RuleBase" id="RU363032"/>
    </source>
</evidence>
<dbReference type="AlphaFoldDB" id="A0A4R6U4V1"/>
<proteinExistence type="inferred from homology"/>
<feature type="transmembrane region" description="Helical" evidence="9">
    <location>
        <begin position="20"/>
        <end position="40"/>
    </location>
</feature>
<organism evidence="12 13">
    <name type="scientific">Aureibacillus halotolerans</name>
    <dbReference type="NCBI Taxonomy" id="1508390"/>
    <lineage>
        <taxon>Bacteria</taxon>
        <taxon>Bacillati</taxon>
        <taxon>Bacillota</taxon>
        <taxon>Bacilli</taxon>
        <taxon>Bacillales</taxon>
        <taxon>Bacillaceae</taxon>
        <taxon>Aureibacillus</taxon>
    </lineage>
</organism>
<dbReference type="EMBL" id="SNYJ01000005">
    <property type="protein sequence ID" value="TDQ40746.1"/>
    <property type="molecule type" value="Genomic_DNA"/>
</dbReference>
<dbReference type="NCBIfam" id="TIGR02141">
    <property type="entry name" value="modB_ABC"/>
    <property type="match status" value="1"/>
</dbReference>
<dbReference type="SUPFAM" id="SSF161098">
    <property type="entry name" value="MetI-like"/>
    <property type="match status" value="1"/>
</dbReference>
<comment type="function">
    <text evidence="10">Part of the binding-protein-dependent transport system for molybdenum; probably responsible for the translocation of the substrate across the membrane.</text>
</comment>
<dbReference type="Gene3D" id="1.10.3720.10">
    <property type="entry name" value="MetI-like"/>
    <property type="match status" value="1"/>
</dbReference>
<dbReference type="InterPro" id="IPR000515">
    <property type="entry name" value="MetI-like"/>
</dbReference>
<dbReference type="GO" id="GO:0015098">
    <property type="term" value="F:molybdate ion transmembrane transporter activity"/>
    <property type="evidence" value="ECO:0007669"/>
    <property type="project" value="UniProtKB-UniRule"/>
</dbReference>
<evidence type="ECO:0000256" key="8">
    <source>
        <dbReference type="ARBA" id="ARBA00023136"/>
    </source>
</evidence>
<comment type="subcellular location">
    <subcellularLocation>
        <location evidence="1 9">Cell membrane</location>
        <topology evidence="1 9">Multi-pass membrane protein</topology>
    </subcellularLocation>
</comment>
<dbReference type="Pfam" id="PF00528">
    <property type="entry name" value="BPD_transp_1"/>
    <property type="match status" value="1"/>
</dbReference>
<evidence type="ECO:0000256" key="10">
    <source>
        <dbReference type="RuleBase" id="RU365097"/>
    </source>
</evidence>
<accession>A0A4R6U4V1</accession>
<feature type="transmembrane region" description="Helical" evidence="9">
    <location>
        <begin position="52"/>
        <end position="72"/>
    </location>
</feature>
<dbReference type="PANTHER" id="PTHR30183:SF3">
    <property type="entry name" value="MOLYBDENUM TRANSPORT SYSTEM PERMEASE PROTEIN MODB"/>
    <property type="match status" value="1"/>
</dbReference>
<evidence type="ECO:0000256" key="7">
    <source>
        <dbReference type="ARBA" id="ARBA00022989"/>
    </source>
</evidence>
<protein>
    <recommendedName>
        <fullName evidence="10">Molybdenum transport system permease</fullName>
    </recommendedName>
</protein>
<keyword evidence="5 10" id="KW-0500">Molybdenum</keyword>
<keyword evidence="4 10" id="KW-1003">Cell membrane</keyword>
<dbReference type="RefSeq" id="WP_424923034.1">
    <property type="nucleotide sequence ID" value="NZ_SNYJ01000005.1"/>
</dbReference>
<name>A0A4R6U4V1_9BACI</name>
<feature type="transmembrane region" description="Helical" evidence="9">
    <location>
        <begin position="200"/>
        <end position="218"/>
    </location>
</feature>
<feature type="transmembrane region" description="Helical" evidence="9">
    <location>
        <begin position="92"/>
        <end position="111"/>
    </location>
</feature>
<dbReference type="InterPro" id="IPR011867">
    <property type="entry name" value="ModB_ABC"/>
</dbReference>
<dbReference type="InterPro" id="IPR035906">
    <property type="entry name" value="MetI-like_sf"/>
</dbReference>
<keyword evidence="6 9" id="KW-0812">Transmembrane</keyword>